<accession>A0A4P9ZRU5</accession>
<dbReference type="AlphaFoldDB" id="A0A4P9ZRU5"/>
<reference evidence="10" key="1">
    <citation type="journal article" date="2018" name="Nat. Microbiol.">
        <title>Leveraging single-cell genomics to expand the fungal tree of life.</title>
        <authorList>
            <person name="Ahrendt S.R."/>
            <person name="Quandt C.A."/>
            <person name="Ciobanu D."/>
            <person name="Clum A."/>
            <person name="Salamov A."/>
            <person name="Andreopoulos B."/>
            <person name="Cheng J.F."/>
            <person name="Woyke T."/>
            <person name="Pelin A."/>
            <person name="Henrissat B."/>
            <person name="Reynolds N.K."/>
            <person name="Benny G.L."/>
            <person name="Smith M.E."/>
            <person name="James T.Y."/>
            <person name="Grigoriev I.V."/>
        </authorList>
    </citation>
    <scope>NUCLEOTIDE SEQUENCE [LARGE SCALE GENOMIC DNA]</scope>
    <source>
        <strain evidence="10">RSA 468</strain>
    </source>
</reference>
<dbReference type="Gene3D" id="3.30.40.10">
    <property type="entry name" value="Zinc/RING finger domain, C3HC4 (zinc finger)"/>
    <property type="match status" value="1"/>
</dbReference>
<dbReference type="GO" id="GO:0006511">
    <property type="term" value="P:ubiquitin-dependent protein catabolic process"/>
    <property type="evidence" value="ECO:0007669"/>
    <property type="project" value="TreeGrafter"/>
</dbReference>
<dbReference type="Pfam" id="PF13639">
    <property type="entry name" value="zf-RING_2"/>
    <property type="match status" value="1"/>
</dbReference>
<evidence type="ECO:0000256" key="7">
    <source>
        <dbReference type="SAM" id="SignalP"/>
    </source>
</evidence>
<evidence type="ECO:0000259" key="8">
    <source>
        <dbReference type="PROSITE" id="PS50089"/>
    </source>
</evidence>
<keyword evidence="7" id="KW-0732">Signal</keyword>
<evidence type="ECO:0000313" key="9">
    <source>
        <dbReference type="EMBL" id="RKP36276.1"/>
    </source>
</evidence>
<protein>
    <recommendedName>
        <fullName evidence="8">RING-type domain-containing protein</fullName>
    </recommendedName>
</protein>
<dbReference type="InterPro" id="IPR011016">
    <property type="entry name" value="Znf_RING-CH"/>
</dbReference>
<name>A0A4P9ZRU5_9FUNG</name>
<sequence>MLLPWPVALSAILFGAIPIGSAYIEQSLVISVNQVTLDPQLNIASEIDSWSLTDEVSPDMYVPKNQTQKWEPLCTICTTLLIWFYILTNHLLILYTALPNHQGLITEYGNKTGLQYTSKLGYLLLIDRSVLTGTSDDLNGYNWDTTNGLLVYSENGPNICGLYTNAFDRPCLIINSSTAKQLILLIQKFQTADPIQPYTAESGEPPTDAIYARFSLSDDTEGNGSSGGKSIVSAGFIVGITIGALIMLALIYLISICAYFSVLRRRHDRERAARRQQGINTLTASLTPKSPRPLDPKLLKHLRLITTGQEPLSLLEQSSGGHVVEVDNQDLSPKRPDFSAKVEIATSSSGPINELGSHPGVGIKWINMAIPNAVKSFASSRGLAGATQADGDGDACAICLDYLVKGQEARQLPCRHVYHKECIDEWLVKKSSACPLCKADCAPRCIQLAGPKYRPPDDSRNRPVTSFNDAYMV</sequence>
<dbReference type="GO" id="GO:0061630">
    <property type="term" value="F:ubiquitin protein ligase activity"/>
    <property type="evidence" value="ECO:0007669"/>
    <property type="project" value="TreeGrafter"/>
</dbReference>
<keyword evidence="1" id="KW-0479">Metal-binding</keyword>
<feature type="region of interest" description="Disordered" evidence="5">
    <location>
        <begin position="274"/>
        <end position="293"/>
    </location>
</feature>
<dbReference type="SUPFAM" id="SSF57850">
    <property type="entry name" value="RING/U-box"/>
    <property type="match status" value="1"/>
</dbReference>
<keyword evidence="10" id="KW-1185">Reference proteome</keyword>
<feature type="compositionally biased region" description="Polar residues" evidence="5">
    <location>
        <begin position="277"/>
        <end position="288"/>
    </location>
</feature>
<dbReference type="GO" id="GO:0008270">
    <property type="term" value="F:zinc ion binding"/>
    <property type="evidence" value="ECO:0007669"/>
    <property type="project" value="UniProtKB-KW"/>
</dbReference>
<dbReference type="STRING" id="215637.A0A4P9ZRU5"/>
<evidence type="ECO:0000256" key="3">
    <source>
        <dbReference type="ARBA" id="ARBA00022833"/>
    </source>
</evidence>
<keyword evidence="6" id="KW-1133">Transmembrane helix</keyword>
<evidence type="ECO:0000256" key="4">
    <source>
        <dbReference type="PROSITE-ProRule" id="PRU00175"/>
    </source>
</evidence>
<feature type="transmembrane region" description="Helical" evidence="6">
    <location>
        <begin position="236"/>
        <end position="262"/>
    </location>
</feature>
<evidence type="ECO:0000313" key="10">
    <source>
        <dbReference type="Proteomes" id="UP000268162"/>
    </source>
</evidence>
<feature type="chain" id="PRO_5020477570" description="RING-type domain-containing protein" evidence="7">
    <location>
        <begin position="23"/>
        <end position="473"/>
    </location>
</feature>
<dbReference type="InterPro" id="IPR001841">
    <property type="entry name" value="Znf_RING"/>
</dbReference>
<dbReference type="PROSITE" id="PS50089">
    <property type="entry name" value="ZF_RING_2"/>
    <property type="match status" value="1"/>
</dbReference>
<evidence type="ECO:0000256" key="6">
    <source>
        <dbReference type="SAM" id="Phobius"/>
    </source>
</evidence>
<dbReference type="Proteomes" id="UP000268162">
    <property type="component" value="Unassembled WGS sequence"/>
</dbReference>
<keyword evidence="6" id="KW-0812">Transmembrane</keyword>
<dbReference type="SMART" id="SM00184">
    <property type="entry name" value="RING"/>
    <property type="match status" value="1"/>
</dbReference>
<keyword evidence="3" id="KW-0862">Zinc</keyword>
<evidence type="ECO:0000256" key="2">
    <source>
        <dbReference type="ARBA" id="ARBA00022771"/>
    </source>
</evidence>
<keyword evidence="2 4" id="KW-0863">Zinc-finger</keyword>
<dbReference type="EMBL" id="ML002684">
    <property type="protein sequence ID" value="RKP36276.1"/>
    <property type="molecule type" value="Genomic_DNA"/>
</dbReference>
<evidence type="ECO:0000256" key="1">
    <source>
        <dbReference type="ARBA" id="ARBA00022723"/>
    </source>
</evidence>
<organism evidence="9 10">
    <name type="scientific">Dimargaris cristalligena</name>
    <dbReference type="NCBI Taxonomy" id="215637"/>
    <lineage>
        <taxon>Eukaryota</taxon>
        <taxon>Fungi</taxon>
        <taxon>Fungi incertae sedis</taxon>
        <taxon>Zoopagomycota</taxon>
        <taxon>Kickxellomycotina</taxon>
        <taxon>Dimargaritomycetes</taxon>
        <taxon>Dimargaritales</taxon>
        <taxon>Dimargaritaceae</taxon>
        <taxon>Dimargaris</taxon>
    </lineage>
</organism>
<gene>
    <name evidence="9" type="ORF">BJ085DRAFT_28813</name>
</gene>
<dbReference type="InterPro" id="IPR051826">
    <property type="entry name" value="E3_ubiquitin-ligase_domain"/>
</dbReference>
<dbReference type="CDD" id="cd16454">
    <property type="entry name" value="RING-H2_PA-TM-RING"/>
    <property type="match status" value="1"/>
</dbReference>
<feature type="domain" description="RING-type" evidence="8">
    <location>
        <begin position="396"/>
        <end position="438"/>
    </location>
</feature>
<keyword evidence="6" id="KW-0472">Membrane</keyword>
<dbReference type="PANTHER" id="PTHR22765:SF434">
    <property type="entry name" value="GB|AAD18119.1-RELATED"/>
    <property type="match status" value="1"/>
</dbReference>
<evidence type="ECO:0000256" key="5">
    <source>
        <dbReference type="SAM" id="MobiDB-lite"/>
    </source>
</evidence>
<dbReference type="SMART" id="SM00744">
    <property type="entry name" value="RINGv"/>
    <property type="match status" value="1"/>
</dbReference>
<dbReference type="PANTHER" id="PTHR22765">
    <property type="entry name" value="RING FINGER AND PROTEASE ASSOCIATED DOMAIN-CONTAINING"/>
    <property type="match status" value="1"/>
</dbReference>
<proteinExistence type="predicted"/>
<feature type="signal peptide" evidence="7">
    <location>
        <begin position="1"/>
        <end position="22"/>
    </location>
</feature>
<dbReference type="InterPro" id="IPR013083">
    <property type="entry name" value="Znf_RING/FYVE/PHD"/>
</dbReference>